<evidence type="ECO:0008006" key="3">
    <source>
        <dbReference type="Google" id="ProtNLM"/>
    </source>
</evidence>
<proteinExistence type="predicted"/>
<dbReference type="EMBL" id="JABWRZ020000002">
    <property type="protein sequence ID" value="MBV4492681.1"/>
    <property type="molecule type" value="Genomic_DNA"/>
</dbReference>
<evidence type="ECO:0000313" key="1">
    <source>
        <dbReference type="EMBL" id="MBV4492681.1"/>
    </source>
</evidence>
<accession>A0ABS6QES5</accession>
<keyword evidence="2" id="KW-1185">Reference proteome</keyword>
<comment type="caution">
    <text evidence="1">The sequence shown here is derived from an EMBL/GenBank/DDBJ whole genome shotgun (WGS) entry which is preliminary data.</text>
</comment>
<reference evidence="1 2" key="1">
    <citation type="journal article" date="2020" name="Microorganisms">
        <title>Reliable Identification of Environmental Pseudomonas Isolates Using the rpoD Gene.</title>
        <authorList>
            <consortium name="The Broad Institute Genome Sequencing Platform"/>
            <person name="Girard L."/>
            <person name="Lood C."/>
            <person name="Rokni-Zadeh H."/>
            <person name="van Noort V."/>
            <person name="Lavigne R."/>
            <person name="De Mot R."/>
        </authorList>
    </citation>
    <scope>NUCLEOTIDE SEQUENCE [LARGE SCALE GENOMIC DNA]</scope>
    <source>
        <strain evidence="1 2">RD9SR1</strain>
    </source>
</reference>
<name>A0ABS6QES5_9PSED</name>
<protein>
    <recommendedName>
        <fullName evidence="3">DUF1349 domain-containing protein</fullName>
    </recommendedName>
</protein>
<organism evidence="1 2">
    <name type="scientific">Pseudomonas oryzicola</name>
    <dbReference type="NCBI Taxonomy" id="485876"/>
    <lineage>
        <taxon>Bacteria</taxon>
        <taxon>Pseudomonadati</taxon>
        <taxon>Pseudomonadota</taxon>
        <taxon>Gammaproteobacteria</taxon>
        <taxon>Pseudomonadales</taxon>
        <taxon>Pseudomonadaceae</taxon>
        <taxon>Pseudomonas</taxon>
    </lineage>
</organism>
<evidence type="ECO:0000313" key="2">
    <source>
        <dbReference type="Proteomes" id="UP000609530"/>
    </source>
</evidence>
<dbReference type="Proteomes" id="UP000609530">
    <property type="component" value="Unassembled WGS sequence"/>
</dbReference>
<dbReference type="RefSeq" id="WP_186673119.1">
    <property type="nucleotide sequence ID" value="NZ_JABWRZ020000002.1"/>
</dbReference>
<gene>
    <name evidence="1" type="ORF">HU760_019015</name>
</gene>
<sequence length="197" mass="21506">MTDHKKQSFTAVLQIAGCPLNTLDSLCTGPVILSNPIDGFGPGIDGSRAIGMLDCSDEDWQLGKDIGLITFDRGAVALSLLLYFRHFDDGYRLYLRSGKHLGEGVFTHANGLVTAQPIEAKDPSLWKMVDVRTSQPFDLTRCEGTACEIRLTSADGHPVEVHNLYPVGAFLACYPAAQQGDLSLVIQQREVDWLNAN</sequence>